<dbReference type="InterPro" id="IPR016181">
    <property type="entry name" value="Acyl_CoA_acyltransferase"/>
</dbReference>
<dbReference type="InterPro" id="IPR000182">
    <property type="entry name" value="GNAT_dom"/>
</dbReference>
<dbReference type="RefSeq" id="WP_346174941.1">
    <property type="nucleotide sequence ID" value="NZ_BAAASD010000010.1"/>
</dbReference>
<dbReference type="PROSITE" id="PS51186">
    <property type="entry name" value="GNAT"/>
    <property type="match status" value="1"/>
</dbReference>
<reference evidence="5" key="1">
    <citation type="journal article" date="2019" name="Int. J. Syst. Evol. Microbiol.">
        <title>The Global Catalogue of Microorganisms (GCM) 10K type strain sequencing project: providing services to taxonomists for standard genome sequencing and annotation.</title>
        <authorList>
            <consortium name="The Broad Institute Genomics Platform"/>
            <consortium name="The Broad Institute Genome Sequencing Center for Infectious Disease"/>
            <person name="Wu L."/>
            <person name="Ma J."/>
        </authorList>
    </citation>
    <scope>NUCLEOTIDE SEQUENCE [LARGE SCALE GENOMIC DNA]</scope>
    <source>
        <strain evidence="5">JCM 4316</strain>
    </source>
</reference>
<keyword evidence="1" id="KW-0808">Transferase</keyword>
<dbReference type="Gene3D" id="3.40.630.30">
    <property type="match status" value="1"/>
</dbReference>
<dbReference type="Pfam" id="PF00583">
    <property type="entry name" value="Acetyltransf_1"/>
    <property type="match status" value="1"/>
</dbReference>
<evidence type="ECO:0000313" key="5">
    <source>
        <dbReference type="Proteomes" id="UP001500253"/>
    </source>
</evidence>
<evidence type="ECO:0000259" key="3">
    <source>
        <dbReference type="PROSITE" id="PS51186"/>
    </source>
</evidence>
<gene>
    <name evidence="4" type="ORF">GCM10010246_29700</name>
</gene>
<dbReference type="EMBL" id="BAAASD010000010">
    <property type="protein sequence ID" value="GAA2342463.1"/>
    <property type="molecule type" value="Genomic_DNA"/>
</dbReference>
<comment type="caution">
    <text evidence="4">The sequence shown here is derived from an EMBL/GenBank/DDBJ whole genome shotgun (WGS) entry which is preliminary data.</text>
</comment>
<keyword evidence="2" id="KW-0012">Acyltransferase</keyword>
<name>A0ABP5SZT8_9ACTN</name>
<keyword evidence="5" id="KW-1185">Reference proteome</keyword>
<dbReference type="SUPFAM" id="SSF55729">
    <property type="entry name" value="Acyl-CoA N-acyltransferases (Nat)"/>
    <property type="match status" value="1"/>
</dbReference>
<organism evidence="4 5">
    <name type="scientific">Streptomyces cuspidosporus</name>
    <dbReference type="NCBI Taxonomy" id="66882"/>
    <lineage>
        <taxon>Bacteria</taxon>
        <taxon>Bacillati</taxon>
        <taxon>Actinomycetota</taxon>
        <taxon>Actinomycetes</taxon>
        <taxon>Kitasatosporales</taxon>
        <taxon>Streptomycetaceae</taxon>
        <taxon>Streptomyces</taxon>
    </lineage>
</organism>
<sequence length="170" mass="18848">MRIRQSTIEELPVLQDIERAAGLCFRDIGMDEIADDEPLSLEELAGYQRAGRAWVAVNGDDRAVAYLITDPVDGNMHIEQVSVHPDSARRGLGRALIEHAAGRAAAEGARALTLTTFVDVAWNAPYYAARCGFRTLGEDELTPGLREIRRHEAAHGLDRWPRVCMRRDVG</sequence>
<dbReference type="PANTHER" id="PTHR43800:SF1">
    <property type="entry name" value="PEPTIDYL-LYSINE N-ACETYLTRANSFERASE YJAB"/>
    <property type="match status" value="1"/>
</dbReference>
<dbReference type="CDD" id="cd04301">
    <property type="entry name" value="NAT_SF"/>
    <property type="match status" value="1"/>
</dbReference>
<accession>A0ABP5SZT8</accession>
<evidence type="ECO:0000256" key="1">
    <source>
        <dbReference type="ARBA" id="ARBA00022679"/>
    </source>
</evidence>
<dbReference type="Proteomes" id="UP001500253">
    <property type="component" value="Unassembled WGS sequence"/>
</dbReference>
<evidence type="ECO:0000313" key="4">
    <source>
        <dbReference type="EMBL" id="GAA2342463.1"/>
    </source>
</evidence>
<proteinExistence type="predicted"/>
<protein>
    <submittedName>
        <fullName evidence="4">GNAT family N-acetyltransferase</fullName>
    </submittedName>
</protein>
<feature type="domain" description="N-acetyltransferase" evidence="3">
    <location>
        <begin position="1"/>
        <end position="152"/>
    </location>
</feature>
<evidence type="ECO:0000256" key="2">
    <source>
        <dbReference type="ARBA" id="ARBA00023315"/>
    </source>
</evidence>
<dbReference type="PANTHER" id="PTHR43800">
    <property type="entry name" value="PEPTIDYL-LYSINE N-ACETYLTRANSFERASE YJAB"/>
    <property type="match status" value="1"/>
</dbReference>